<evidence type="ECO:0000256" key="4">
    <source>
        <dbReference type="ARBA" id="ARBA00023231"/>
    </source>
</evidence>
<dbReference type="KEGG" id="eha:Ethha_2403"/>
<dbReference type="HOGENOM" id="CLU_082268_0_1_9"/>
<evidence type="ECO:0000256" key="1">
    <source>
        <dbReference type="ARBA" id="ARBA00002440"/>
    </source>
</evidence>
<dbReference type="SUPFAM" id="SSF54913">
    <property type="entry name" value="GlnB-like"/>
    <property type="match status" value="1"/>
</dbReference>
<evidence type="ECO:0000256" key="3">
    <source>
        <dbReference type="ARBA" id="ARBA00023163"/>
    </source>
</evidence>
<dbReference type="RefSeq" id="WP_013486247.1">
    <property type="nucleotide sequence ID" value="NC_014828.1"/>
</dbReference>
<keyword evidence="2" id="KW-0805">Transcription regulation</keyword>
<keyword evidence="6" id="KW-1185">Reference proteome</keyword>
<comment type="function">
    <text evidence="1">Could be involved in the regulation of nitrogen fixation.</text>
</comment>
<proteinExistence type="predicted"/>
<sequence>MVMIEAFVRPEKADDILAKLKDKGFAAATRISVLGRGKQKGLKAVDVYYDELPKELLMLVVQDTQEQLAVDTILQSAKSKGDGAFGDGKIFVTPVSKAYTVSSGKAEL</sequence>
<keyword evidence="4" id="KW-0535">Nitrogen fixation</keyword>
<dbReference type="Pfam" id="PF00543">
    <property type="entry name" value="P-II"/>
    <property type="match status" value="1"/>
</dbReference>
<dbReference type="EMBL" id="CP002400">
    <property type="protein sequence ID" value="ADU27901.1"/>
    <property type="molecule type" value="Genomic_DNA"/>
</dbReference>
<dbReference type="SMART" id="SM00938">
    <property type="entry name" value="P-II"/>
    <property type="match status" value="1"/>
</dbReference>
<dbReference type="AlphaFoldDB" id="E6U588"/>
<evidence type="ECO:0000256" key="2">
    <source>
        <dbReference type="ARBA" id="ARBA00023015"/>
    </source>
</evidence>
<dbReference type="PANTHER" id="PTHR30115:SF13">
    <property type="entry name" value="PII-LIKE PROTEIN GLNBI"/>
    <property type="match status" value="1"/>
</dbReference>
<dbReference type="PANTHER" id="PTHR30115">
    <property type="entry name" value="NITROGEN REGULATORY PROTEIN P-II"/>
    <property type="match status" value="1"/>
</dbReference>
<dbReference type="GO" id="GO:0030234">
    <property type="term" value="F:enzyme regulator activity"/>
    <property type="evidence" value="ECO:0007669"/>
    <property type="project" value="InterPro"/>
</dbReference>
<dbReference type="PROSITE" id="PS51343">
    <property type="entry name" value="PII_GLNB_DOM"/>
    <property type="match status" value="1"/>
</dbReference>
<dbReference type="PRINTS" id="PR00340">
    <property type="entry name" value="PIIGLNB"/>
</dbReference>
<dbReference type="STRING" id="663278.Ethha_2403"/>
<dbReference type="InterPro" id="IPR015867">
    <property type="entry name" value="N-reg_PII/ATP_PRibTrfase_C"/>
</dbReference>
<gene>
    <name evidence="5" type="ordered locus">Ethha_2403</name>
</gene>
<evidence type="ECO:0000313" key="6">
    <source>
        <dbReference type="Proteomes" id="UP000001551"/>
    </source>
</evidence>
<name>E6U588_ETHHY</name>
<dbReference type="GO" id="GO:0006808">
    <property type="term" value="P:regulation of nitrogen utilization"/>
    <property type="evidence" value="ECO:0007669"/>
    <property type="project" value="InterPro"/>
</dbReference>
<evidence type="ECO:0000313" key="5">
    <source>
        <dbReference type="EMBL" id="ADU27901.1"/>
    </source>
</evidence>
<dbReference type="Proteomes" id="UP000001551">
    <property type="component" value="Chromosome"/>
</dbReference>
<keyword evidence="3" id="KW-0804">Transcription</keyword>
<dbReference type="Gene3D" id="3.30.70.120">
    <property type="match status" value="1"/>
</dbReference>
<dbReference type="GO" id="GO:0005524">
    <property type="term" value="F:ATP binding"/>
    <property type="evidence" value="ECO:0007669"/>
    <property type="project" value="TreeGrafter"/>
</dbReference>
<accession>E6U588</accession>
<dbReference type="GO" id="GO:0005829">
    <property type="term" value="C:cytosol"/>
    <property type="evidence" value="ECO:0007669"/>
    <property type="project" value="TreeGrafter"/>
</dbReference>
<organism evidence="5 6">
    <name type="scientific">Ethanoligenens harbinense (strain DSM 18485 / JCM 12961 / CGMCC 1.5033 / YUAN-3)</name>
    <dbReference type="NCBI Taxonomy" id="663278"/>
    <lineage>
        <taxon>Bacteria</taxon>
        <taxon>Bacillati</taxon>
        <taxon>Bacillota</taxon>
        <taxon>Clostridia</taxon>
        <taxon>Eubacteriales</taxon>
        <taxon>Oscillospiraceae</taxon>
        <taxon>Ethanoligenens</taxon>
    </lineage>
</organism>
<dbReference type="InterPro" id="IPR002187">
    <property type="entry name" value="N-reg_PII"/>
</dbReference>
<dbReference type="eggNOG" id="COG0347">
    <property type="taxonomic scope" value="Bacteria"/>
</dbReference>
<protein>
    <submittedName>
        <fullName evidence="5">Nitrogen regulatory protein P-II</fullName>
    </submittedName>
</protein>
<dbReference type="InterPro" id="IPR011322">
    <property type="entry name" value="N-reg_PII-like_a/b"/>
</dbReference>
<reference evidence="5 6" key="1">
    <citation type="submission" date="2010-12" db="EMBL/GenBank/DDBJ databases">
        <title>Complete sequence of Ethanoligenens harbinense YUAN-3.</title>
        <authorList>
            <person name="Lucas S."/>
            <person name="Copeland A."/>
            <person name="Lapidus A."/>
            <person name="Cheng J.-F."/>
            <person name="Bruce D."/>
            <person name="Goodwin L."/>
            <person name="Pitluck S."/>
            <person name="Chertkov O."/>
            <person name="Misra M."/>
            <person name="Detter J.C."/>
            <person name="Han C."/>
            <person name="Tapia R."/>
            <person name="Land M."/>
            <person name="Hauser L."/>
            <person name="Jeffries C."/>
            <person name="Kyrpides N."/>
            <person name="Ivanova N."/>
            <person name="Mikhailova N."/>
            <person name="Wang A."/>
            <person name="Mouttaki H."/>
            <person name="He Z."/>
            <person name="Zhou J."/>
            <person name="Hemme C.L."/>
            <person name="Woyke T."/>
        </authorList>
    </citation>
    <scope>NUCLEOTIDE SEQUENCE [LARGE SCALE GENOMIC DNA]</scope>
    <source>
        <strain evidence="6">DSM 18485 / JCM 12961 / CGMCC 1.5033 / YUAN-3</strain>
    </source>
</reference>